<keyword evidence="9" id="KW-0443">Lipid metabolism</keyword>
<evidence type="ECO:0000256" key="3">
    <source>
        <dbReference type="ARBA" id="ARBA00008750"/>
    </source>
</evidence>
<evidence type="ECO:0000313" key="19">
    <source>
        <dbReference type="EMBL" id="CUH73093.1"/>
    </source>
</evidence>
<keyword evidence="10" id="KW-0576">Peroxisome</keyword>
<dbReference type="GO" id="GO:0004300">
    <property type="term" value="F:enoyl-CoA hydratase activity"/>
    <property type="evidence" value="ECO:0007669"/>
    <property type="project" value="UniProtKB-ARBA"/>
</dbReference>
<evidence type="ECO:0000313" key="18">
    <source>
        <dbReference type="EMBL" id="CUH69690.1"/>
    </source>
</evidence>
<evidence type="ECO:0000313" key="20">
    <source>
        <dbReference type="Proteomes" id="UP000051086"/>
    </source>
</evidence>
<dbReference type="InterPro" id="IPR029045">
    <property type="entry name" value="ClpP/crotonase-like_dom_sf"/>
</dbReference>
<comment type="subcellular location">
    <subcellularLocation>
        <location evidence="1">Peroxisome</location>
    </subcellularLocation>
</comment>
<dbReference type="InterPro" id="IPR008927">
    <property type="entry name" value="6-PGluconate_DH-like_C_sf"/>
</dbReference>
<dbReference type="PANTHER" id="PTHR23309">
    <property type="entry name" value="3-HYDROXYACYL-COA DEHYROGENASE"/>
    <property type="match status" value="1"/>
</dbReference>
<keyword evidence="20" id="KW-1185">Reference proteome</keyword>
<comment type="catalytic activity">
    <reaction evidence="14">
        <text>a (3S)-3-hydroxyacyl-CoA + NAD(+) = a 3-oxoacyl-CoA + NADH + H(+)</text>
        <dbReference type="Rhea" id="RHEA:22432"/>
        <dbReference type="ChEBI" id="CHEBI:15378"/>
        <dbReference type="ChEBI" id="CHEBI:57318"/>
        <dbReference type="ChEBI" id="CHEBI:57540"/>
        <dbReference type="ChEBI" id="CHEBI:57945"/>
        <dbReference type="ChEBI" id="CHEBI:90726"/>
        <dbReference type="EC" id="1.1.1.35"/>
    </reaction>
</comment>
<feature type="domain" description="3-hydroxyacyl-CoA dehydrogenase C-terminal" evidence="16">
    <location>
        <begin position="478"/>
        <end position="562"/>
    </location>
</feature>
<dbReference type="EMBL" id="CYSB01000040">
    <property type="protein sequence ID" value="CUH69690.1"/>
    <property type="molecule type" value="Genomic_DNA"/>
</dbReference>
<sequence length="696" mass="73735">MAEQVSLQVQDGIAILRMENGPQNTLSPDLRAALIARFSALADEDEVSAVVLTSVGAAFSAGLDIGELGRPVQEPGLMQLTSLLAEFPKPIVAALRGRVLGGAVDLALAAHARVASADTHVGFPAMAMGLLPLGGATQRLPNILPASSALRILLGEGMFAVSSTVMDGFAEVVADDAVLEAQAVELAKQLANHPDQWDRARYARVSAADPIATQAALQSARGQYHGKVAPSETKLIECVEASQLLPLAAGLALEETLAEDCRQSDYAAGLRHAYLARRRIQHFPERAEAKPRPIRHLGLVGGSANACAIAAIAATRGTAVTIYERNAAAVAEAEARVEKACQTLAGRGDPAAALAQIQVTAQLQDLAAADLVLETVGESVEAKQQVFQALDQVLPRDAIRASHSALLPMANLAKGQAAPENFLGLHFHAPVLRGELVELITGPQTSAETLVTVAEFITGLGRLRLRNGGHPSSMAEPMLAALREVGWYFLLQGISPYAVDQALIDYGLPYGVFAAMDRVGLDVLSRRLALVAASLPVTHATLLQLMQQDGRLGRHGGRGFYLWPDPQTPRPDPELSTLLNDAQPWRTPPKPAEIVEVTLAALANQGAKLLRAGAAVRPSDIDALMVLSQAWPRRQGGPMHSAEQHGMFAILQILRHRAEEVPALFDPDPALAAMVKNGQTFSDLNGIGRNRVVLPA</sequence>
<evidence type="ECO:0000313" key="21">
    <source>
        <dbReference type="Proteomes" id="UP000051887"/>
    </source>
</evidence>
<dbReference type="SUPFAM" id="SSF51735">
    <property type="entry name" value="NAD(P)-binding Rossmann-fold domains"/>
    <property type="match status" value="1"/>
</dbReference>
<dbReference type="Pfam" id="PF02737">
    <property type="entry name" value="3HCDH_N"/>
    <property type="match status" value="1"/>
</dbReference>
<evidence type="ECO:0000256" key="12">
    <source>
        <dbReference type="ARBA" id="ARBA00023239"/>
    </source>
</evidence>
<evidence type="ECO:0000256" key="11">
    <source>
        <dbReference type="ARBA" id="ARBA00023235"/>
    </source>
</evidence>
<dbReference type="Pfam" id="PF00725">
    <property type="entry name" value="3HCDH"/>
    <property type="match status" value="1"/>
</dbReference>
<reference evidence="18 20" key="2">
    <citation type="submission" date="2015-09" db="EMBL/GenBank/DDBJ databases">
        <authorList>
            <person name="Rodrigo-Torres L."/>
            <person name="Arahal D.R."/>
        </authorList>
    </citation>
    <scope>NUCLEOTIDE SEQUENCE [LARGE SCALE GENOMIC DNA]</scope>
    <source>
        <strain evidence="18 20">CECT 5118</strain>
    </source>
</reference>
<evidence type="ECO:0000256" key="15">
    <source>
        <dbReference type="RuleBase" id="RU003707"/>
    </source>
</evidence>
<dbReference type="GO" id="GO:0006635">
    <property type="term" value="P:fatty acid beta-oxidation"/>
    <property type="evidence" value="ECO:0007669"/>
    <property type="project" value="UniProtKB-UniPathway"/>
</dbReference>
<dbReference type="InterPro" id="IPR018376">
    <property type="entry name" value="Enoyl-CoA_hyd/isom_CS"/>
</dbReference>
<dbReference type="Proteomes" id="UP000051887">
    <property type="component" value="Unassembled WGS sequence"/>
</dbReference>
<evidence type="ECO:0000256" key="6">
    <source>
        <dbReference type="ARBA" id="ARBA00022963"/>
    </source>
</evidence>
<dbReference type="InterPro" id="IPR006108">
    <property type="entry name" value="3HC_DH_C"/>
</dbReference>
<evidence type="ECO:0000259" key="17">
    <source>
        <dbReference type="Pfam" id="PF02737"/>
    </source>
</evidence>
<evidence type="ECO:0000256" key="14">
    <source>
        <dbReference type="ARBA" id="ARBA00049556"/>
    </source>
</evidence>
<keyword evidence="6" id="KW-0442">Lipid degradation</keyword>
<dbReference type="SUPFAM" id="SSF52096">
    <property type="entry name" value="ClpP/crotonase"/>
    <property type="match status" value="1"/>
</dbReference>
<dbReference type="RefSeq" id="WP_058244248.1">
    <property type="nucleotide sequence ID" value="NZ_CYSB01000040.1"/>
</dbReference>
<dbReference type="GO" id="GO:0003857">
    <property type="term" value="F:(3S)-3-hydroxyacyl-CoA dehydrogenase (NAD+) activity"/>
    <property type="evidence" value="ECO:0007669"/>
    <property type="project" value="UniProtKB-EC"/>
</dbReference>
<dbReference type="PANTHER" id="PTHR23309:SF49">
    <property type="entry name" value="PEROXISOMAL BIFUNCTIONAL ENZYME"/>
    <property type="match status" value="1"/>
</dbReference>
<comment type="similarity">
    <text evidence="3">In the N-terminal section; belongs to the enoyl-CoA hydratase/isomerase family.</text>
</comment>
<dbReference type="EMBL" id="CYSC01000035">
    <property type="protein sequence ID" value="CUH73093.1"/>
    <property type="molecule type" value="Genomic_DNA"/>
</dbReference>
<dbReference type="Gene3D" id="1.10.1040.50">
    <property type="match status" value="1"/>
</dbReference>
<evidence type="ECO:0000256" key="13">
    <source>
        <dbReference type="ARBA" id="ARBA00023268"/>
    </source>
</evidence>
<dbReference type="GO" id="GO:0070403">
    <property type="term" value="F:NAD+ binding"/>
    <property type="evidence" value="ECO:0007669"/>
    <property type="project" value="InterPro"/>
</dbReference>
<keyword evidence="13" id="KW-0511">Multifunctional enzyme</keyword>
<evidence type="ECO:0000259" key="16">
    <source>
        <dbReference type="Pfam" id="PF00725"/>
    </source>
</evidence>
<dbReference type="Gene3D" id="3.40.50.720">
    <property type="entry name" value="NAD(P)-binding Rossmann-like Domain"/>
    <property type="match status" value="1"/>
</dbReference>
<keyword evidence="5" id="KW-0276">Fatty acid metabolism</keyword>
<organism evidence="19 21">
    <name type="scientific">Thalassovita autumnalis</name>
    <dbReference type="NCBI Taxonomy" id="2072972"/>
    <lineage>
        <taxon>Bacteria</taxon>
        <taxon>Pseudomonadati</taxon>
        <taxon>Pseudomonadota</taxon>
        <taxon>Alphaproteobacteria</taxon>
        <taxon>Rhodobacterales</taxon>
        <taxon>Roseobacteraceae</taxon>
        <taxon>Thalassovita</taxon>
    </lineage>
</organism>
<evidence type="ECO:0000256" key="7">
    <source>
        <dbReference type="ARBA" id="ARBA00023002"/>
    </source>
</evidence>
<evidence type="ECO:0000256" key="1">
    <source>
        <dbReference type="ARBA" id="ARBA00004275"/>
    </source>
</evidence>
<proteinExistence type="inferred from homology"/>
<dbReference type="InterPro" id="IPR006176">
    <property type="entry name" value="3-OHacyl-CoA_DH_NAD-bd"/>
</dbReference>
<feature type="domain" description="3-hydroxyacyl-CoA dehydrogenase NAD binding" evidence="17">
    <location>
        <begin position="305"/>
        <end position="462"/>
    </location>
</feature>
<dbReference type="UniPathway" id="UPA00659"/>
<evidence type="ECO:0000256" key="5">
    <source>
        <dbReference type="ARBA" id="ARBA00022832"/>
    </source>
</evidence>
<dbReference type="PROSITE" id="PS00166">
    <property type="entry name" value="ENOYL_COA_HYDRATASE"/>
    <property type="match status" value="1"/>
</dbReference>
<evidence type="ECO:0000256" key="4">
    <source>
        <dbReference type="ARBA" id="ARBA00011245"/>
    </source>
</evidence>
<keyword evidence="8" id="KW-0520">NAD</keyword>
<protein>
    <submittedName>
        <fullName evidence="19">Fatty acid oxidation complex subunit alpha</fullName>
    </submittedName>
</protein>
<dbReference type="Proteomes" id="UP000051086">
    <property type="component" value="Unassembled WGS sequence"/>
</dbReference>
<comment type="subunit">
    <text evidence="4">Monomer.</text>
</comment>
<dbReference type="SUPFAM" id="SSF48179">
    <property type="entry name" value="6-phosphogluconate dehydrogenase C-terminal domain-like"/>
    <property type="match status" value="2"/>
</dbReference>
<comment type="pathway">
    <text evidence="2">Lipid metabolism; fatty acid beta-oxidation.</text>
</comment>
<dbReference type="Pfam" id="PF00378">
    <property type="entry name" value="ECH_1"/>
    <property type="match status" value="1"/>
</dbReference>
<gene>
    <name evidence="19" type="primary">fadJ_1</name>
    <name evidence="18" type="synonym">fadJ_3</name>
    <name evidence="18" type="ORF">TL5118_03660</name>
    <name evidence="19" type="ORF">TL5120_02900</name>
</gene>
<accession>A0A0P1FW28</accession>
<evidence type="ECO:0000256" key="10">
    <source>
        <dbReference type="ARBA" id="ARBA00023140"/>
    </source>
</evidence>
<evidence type="ECO:0000256" key="8">
    <source>
        <dbReference type="ARBA" id="ARBA00023027"/>
    </source>
</evidence>
<dbReference type="InterPro" id="IPR036291">
    <property type="entry name" value="NAD(P)-bd_dom_sf"/>
</dbReference>
<keyword evidence="7" id="KW-0560">Oxidoreductase</keyword>
<dbReference type="CDD" id="cd06558">
    <property type="entry name" value="crotonase-like"/>
    <property type="match status" value="1"/>
</dbReference>
<keyword evidence="12" id="KW-0456">Lyase</keyword>
<evidence type="ECO:0000256" key="9">
    <source>
        <dbReference type="ARBA" id="ARBA00023098"/>
    </source>
</evidence>
<evidence type="ECO:0000256" key="2">
    <source>
        <dbReference type="ARBA" id="ARBA00005005"/>
    </source>
</evidence>
<dbReference type="InterPro" id="IPR001753">
    <property type="entry name" value="Enoyl-CoA_hydra/iso"/>
</dbReference>
<reference evidence="19 21" key="1">
    <citation type="submission" date="2015-09" db="EMBL/GenBank/DDBJ databases">
        <authorList>
            <consortium name="Swine Surveillance"/>
        </authorList>
    </citation>
    <scope>NUCLEOTIDE SEQUENCE [LARGE SCALE GENOMIC DNA]</scope>
    <source>
        <strain evidence="19 21">5120</strain>
    </source>
</reference>
<dbReference type="AlphaFoldDB" id="A0A0P1FW28"/>
<dbReference type="GO" id="GO:0016853">
    <property type="term" value="F:isomerase activity"/>
    <property type="evidence" value="ECO:0007669"/>
    <property type="project" value="UniProtKB-KW"/>
</dbReference>
<name>A0A0P1FW28_9RHOB</name>
<keyword evidence="11" id="KW-0413">Isomerase</keyword>
<comment type="similarity">
    <text evidence="15">Belongs to the enoyl-CoA hydratase/isomerase family.</text>
</comment>
<dbReference type="OrthoDB" id="9771883at2"/>
<dbReference type="Gene3D" id="3.90.226.10">
    <property type="entry name" value="2-enoyl-CoA Hydratase, Chain A, domain 1"/>
    <property type="match status" value="1"/>
</dbReference>